<dbReference type="AlphaFoldDB" id="A0A976G2H1"/>
<sequence>MGSKVENKVASAIDAETLRAYRETHYRVLGDMPMTLRIDQPSARLAALHRALRVDCSAFITAANPFSQRCDDAANARRQQALAQDLNALGLRAIEAAGEHPDNGWPAEPSFLVPGLSLAEARALGQAYQQNAVVWSGADAVPRLVQLR</sequence>
<dbReference type="EMBL" id="OFTH01000029">
    <property type="protein sequence ID" value="SOZ63622.1"/>
    <property type="molecule type" value="Genomic_DNA"/>
</dbReference>
<proteinExistence type="predicted"/>
<dbReference type="InterPro" id="IPR021710">
    <property type="entry name" value="DUF3293"/>
</dbReference>
<accession>A0A976G2H1</accession>
<evidence type="ECO:0000313" key="1">
    <source>
        <dbReference type="EMBL" id="SOZ63622.1"/>
    </source>
</evidence>
<reference evidence="1 2" key="1">
    <citation type="submission" date="2018-01" db="EMBL/GenBank/DDBJ databases">
        <authorList>
            <person name="Clerissi C."/>
        </authorList>
    </citation>
    <scope>NUCLEOTIDE SEQUENCE [LARGE SCALE GENOMIC DNA]</scope>
    <source>
        <strain evidence="1">Cupriavidus taiwanensis STM 8556</strain>
    </source>
</reference>
<protein>
    <recommendedName>
        <fullName evidence="3">DUF3293 domain-containing protein</fullName>
    </recommendedName>
</protein>
<name>A0A976G2H1_9BURK</name>
<dbReference type="Proteomes" id="UP000256952">
    <property type="component" value="Chromosome CBM2613_a"/>
</dbReference>
<comment type="caution">
    <text evidence="1">The sequence shown here is derived from an EMBL/GenBank/DDBJ whole genome shotgun (WGS) entry which is preliminary data.</text>
</comment>
<evidence type="ECO:0008006" key="3">
    <source>
        <dbReference type="Google" id="ProtNLM"/>
    </source>
</evidence>
<evidence type="ECO:0000313" key="2">
    <source>
        <dbReference type="Proteomes" id="UP000256952"/>
    </source>
</evidence>
<gene>
    <name evidence="1" type="ORF">CBM2613_A50009</name>
</gene>
<organism evidence="1 2">
    <name type="scientific">Cupriavidus taiwanensis</name>
    <dbReference type="NCBI Taxonomy" id="164546"/>
    <lineage>
        <taxon>Bacteria</taxon>
        <taxon>Pseudomonadati</taxon>
        <taxon>Pseudomonadota</taxon>
        <taxon>Betaproteobacteria</taxon>
        <taxon>Burkholderiales</taxon>
        <taxon>Burkholderiaceae</taxon>
        <taxon>Cupriavidus</taxon>
    </lineage>
</organism>
<dbReference type="Pfam" id="PF11697">
    <property type="entry name" value="DUF3293"/>
    <property type="match status" value="1"/>
</dbReference>